<protein>
    <submittedName>
        <fullName evidence="2">Uncharacterized protein</fullName>
    </submittedName>
</protein>
<keyword evidence="1" id="KW-0472">Membrane</keyword>
<geneLocation type="plasmid" evidence="3">
    <name>pfdu301a</name>
</geneLocation>
<feature type="transmembrane region" description="Helical" evidence="1">
    <location>
        <begin position="37"/>
        <end position="54"/>
    </location>
</feature>
<evidence type="ECO:0000256" key="1">
    <source>
        <dbReference type="SAM" id="Phobius"/>
    </source>
</evidence>
<keyword evidence="2" id="KW-0614">Plasmid</keyword>
<reference evidence="2 3" key="1">
    <citation type="submission" date="2019-10" db="EMBL/GenBank/DDBJ databases">
        <title>Complete genome sequences for adaption low water activity.</title>
        <authorList>
            <person name="Zhao L."/>
            <person name="Zhong J."/>
        </authorList>
    </citation>
    <scope>NUCLEOTIDE SEQUENCE [LARGE SCALE GENOMIC DNA]</scope>
    <source>
        <strain evidence="2 3">FDU301</strain>
        <plasmid evidence="3">pfdu301a</plasmid>
    </source>
</reference>
<dbReference type="EMBL" id="CP045273">
    <property type="protein sequence ID" value="QJX80923.1"/>
    <property type="molecule type" value="Genomic_DNA"/>
</dbReference>
<evidence type="ECO:0000313" key="2">
    <source>
        <dbReference type="EMBL" id="QJX80923.1"/>
    </source>
</evidence>
<gene>
    <name evidence="2" type="ORF">FDZ14_33060</name>
</gene>
<evidence type="ECO:0000313" key="3">
    <source>
        <dbReference type="Proteomes" id="UP000501076"/>
    </source>
</evidence>
<name>A0A6M6E1I1_PRIMG</name>
<keyword evidence="1" id="KW-0812">Transmembrane</keyword>
<dbReference type="AlphaFoldDB" id="A0A6M6E1I1"/>
<dbReference type="RefSeq" id="WP_171778923.1">
    <property type="nucleotide sequence ID" value="NZ_CP045273.1"/>
</dbReference>
<dbReference type="Proteomes" id="UP000501076">
    <property type="component" value="Plasmid pFDU301A"/>
</dbReference>
<keyword evidence="1" id="KW-1133">Transmembrane helix</keyword>
<sequence>MFNAFSKAIMVALGGAMVWMVYSYFVGSLDLSLKEMLKQLGLSAFFILALWMSLEYTRS</sequence>
<organism evidence="2 3">
    <name type="scientific">Priestia megaterium</name>
    <name type="common">Bacillus megaterium</name>
    <dbReference type="NCBI Taxonomy" id="1404"/>
    <lineage>
        <taxon>Bacteria</taxon>
        <taxon>Bacillati</taxon>
        <taxon>Bacillota</taxon>
        <taxon>Bacilli</taxon>
        <taxon>Bacillales</taxon>
        <taxon>Bacillaceae</taxon>
        <taxon>Priestia</taxon>
    </lineage>
</organism>
<feature type="transmembrane region" description="Helical" evidence="1">
    <location>
        <begin position="7"/>
        <end position="25"/>
    </location>
</feature>
<accession>A0A6M6E1I1</accession>
<proteinExistence type="predicted"/>